<evidence type="ECO:0000313" key="7">
    <source>
        <dbReference type="EMBL" id="SHK56854.1"/>
    </source>
</evidence>
<name>A0A1M6TIU6_XYLRU</name>
<comment type="cofactor">
    <cofactor evidence="1">
        <name>[4Fe-4S] cluster</name>
        <dbReference type="ChEBI" id="CHEBI:49883"/>
    </cofactor>
</comment>
<dbReference type="Proteomes" id="UP000184130">
    <property type="component" value="Unassembled WGS sequence"/>
</dbReference>
<organism evidence="7 8">
    <name type="scientific">Xylanibacter ruminicola</name>
    <name type="common">Prevotella ruminicola</name>
    <dbReference type="NCBI Taxonomy" id="839"/>
    <lineage>
        <taxon>Bacteria</taxon>
        <taxon>Pseudomonadati</taxon>
        <taxon>Bacteroidota</taxon>
        <taxon>Bacteroidia</taxon>
        <taxon>Bacteroidales</taxon>
        <taxon>Prevotellaceae</taxon>
        <taxon>Xylanibacter</taxon>
    </lineage>
</organism>
<proteinExistence type="predicted"/>
<dbReference type="SUPFAM" id="SSF102114">
    <property type="entry name" value="Radical SAM enzymes"/>
    <property type="match status" value="1"/>
</dbReference>
<evidence type="ECO:0000256" key="2">
    <source>
        <dbReference type="ARBA" id="ARBA00022691"/>
    </source>
</evidence>
<gene>
    <name evidence="7" type="ORF">SAMN05216463_10638</name>
</gene>
<dbReference type="CDD" id="cd01335">
    <property type="entry name" value="Radical_SAM"/>
    <property type="match status" value="1"/>
</dbReference>
<accession>A0A1M6TIU6</accession>
<dbReference type="InterPro" id="IPR058240">
    <property type="entry name" value="rSAM_sf"/>
</dbReference>
<keyword evidence="4" id="KW-0408">Iron</keyword>
<dbReference type="Pfam" id="PF04055">
    <property type="entry name" value="Radical_SAM"/>
    <property type="match status" value="1"/>
</dbReference>
<evidence type="ECO:0000256" key="3">
    <source>
        <dbReference type="ARBA" id="ARBA00022723"/>
    </source>
</evidence>
<dbReference type="PROSITE" id="PS51918">
    <property type="entry name" value="RADICAL_SAM"/>
    <property type="match status" value="1"/>
</dbReference>
<dbReference type="Gene3D" id="3.20.20.70">
    <property type="entry name" value="Aldolase class I"/>
    <property type="match status" value="1"/>
</dbReference>
<protein>
    <submittedName>
        <fullName evidence="7">Radical SAM additional 4Fe4S-binding SPASM domain-containing protein</fullName>
    </submittedName>
</protein>
<dbReference type="PANTHER" id="PTHR11228:SF7">
    <property type="entry name" value="PQQA PEPTIDE CYCLASE"/>
    <property type="match status" value="1"/>
</dbReference>
<dbReference type="PANTHER" id="PTHR11228">
    <property type="entry name" value="RADICAL SAM DOMAIN PROTEIN"/>
    <property type="match status" value="1"/>
</dbReference>
<dbReference type="AlphaFoldDB" id="A0A1M6TIU6"/>
<dbReference type="InterPro" id="IPR007197">
    <property type="entry name" value="rSAM"/>
</dbReference>
<reference evidence="7 8" key="1">
    <citation type="submission" date="2016-11" db="EMBL/GenBank/DDBJ databases">
        <authorList>
            <person name="Jaros S."/>
            <person name="Januszkiewicz K."/>
            <person name="Wedrychowicz H."/>
        </authorList>
    </citation>
    <scope>NUCLEOTIDE SEQUENCE [LARGE SCALE GENOMIC DNA]</scope>
    <source>
        <strain evidence="7 8">KHT3</strain>
    </source>
</reference>
<evidence type="ECO:0000259" key="6">
    <source>
        <dbReference type="PROSITE" id="PS51918"/>
    </source>
</evidence>
<keyword evidence="3" id="KW-0479">Metal-binding</keyword>
<dbReference type="OrthoDB" id="9808591at2"/>
<feature type="domain" description="Radical SAM core" evidence="6">
    <location>
        <begin position="20"/>
        <end position="236"/>
    </location>
</feature>
<dbReference type="InterPro" id="IPR013785">
    <property type="entry name" value="Aldolase_TIM"/>
</dbReference>
<dbReference type="EMBL" id="FRBD01000006">
    <property type="protein sequence ID" value="SHK56854.1"/>
    <property type="molecule type" value="Genomic_DNA"/>
</dbReference>
<dbReference type="SFLD" id="SFLDG01067">
    <property type="entry name" value="SPASM/twitch_domain_containing"/>
    <property type="match status" value="1"/>
</dbReference>
<dbReference type="SFLD" id="SFLDS00029">
    <property type="entry name" value="Radical_SAM"/>
    <property type="match status" value="1"/>
</dbReference>
<dbReference type="CDD" id="cd21109">
    <property type="entry name" value="SPASM"/>
    <property type="match status" value="1"/>
</dbReference>
<dbReference type="InterPro" id="IPR050377">
    <property type="entry name" value="Radical_SAM_PqqE_MftC-like"/>
</dbReference>
<dbReference type="GO" id="GO:0003824">
    <property type="term" value="F:catalytic activity"/>
    <property type="evidence" value="ECO:0007669"/>
    <property type="project" value="InterPro"/>
</dbReference>
<evidence type="ECO:0000256" key="4">
    <source>
        <dbReference type="ARBA" id="ARBA00023004"/>
    </source>
</evidence>
<keyword evidence="2" id="KW-0949">S-adenosyl-L-methionine</keyword>
<dbReference type="GO" id="GO:0046872">
    <property type="term" value="F:metal ion binding"/>
    <property type="evidence" value="ECO:0007669"/>
    <property type="project" value="UniProtKB-KW"/>
</dbReference>
<keyword evidence="5" id="KW-0411">Iron-sulfur</keyword>
<dbReference type="RefSeq" id="WP_073206481.1">
    <property type="nucleotide sequence ID" value="NZ_FRBD01000006.1"/>
</dbReference>
<sequence>MDKLPYREFLAMLQEKTREADIPYSGSFELTPLCNLDCKMCYVHLQDPSVKHQMLSGEQWISLIQQAIDEGMMEALLTGGEAMTHPAFWDIYMYLINHGIVTRVKTNGLLLNEEAIKRFQEYRPFQIDISLYGCDSESYVAVTGVDAYEQVVSHIRMAIDAGLHIQIMITPSSYMSPWTERVMQLAKSFYVNVMVNDTLIDPYDNTGRQKKDFDIPLEEDLRIQEKRKELFSSGYSTDDHEFFMKRLNRPMLSDKGLYCSAGRSGFAVNWDGVLLPCLSFPRDVVCAHPLRDGFHQAWNEMNDVVKNYEVPKACHSCELNDKCHYCPMHHQKVAAKHLCDPDYCNYVKARIKAAEKTNKDN</sequence>
<evidence type="ECO:0000256" key="1">
    <source>
        <dbReference type="ARBA" id="ARBA00001966"/>
    </source>
</evidence>
<evidence type="ECO:0000313" key="8">
    <source>
        <dbReference type="Proteomes" id="UP000184130"/>
    </source>
</evidence>
<evidence type="ECO:0000256" key="5">
    <source>
        <dbReference type="ARBA" id="ARBA00023014"/>
    </source>
</evidence>
<dbReference type="GO" id="GO:0051536">
    <property type="term" value="F:iron-sulfur cluster binding"/>
    <property type="evidence" value="ECO:0007669"/>
    <property type="project" value="UniProtKB-KW"/>
</dbReference>